<reference evidence="4" key="2">
    <citation type="submission" date="2016-12" db="EMBL/GenBank/DDBJ databases">
        <title>Whole genome sequencing of Sphingomonas sp. ABOJV.</title>
        <authorList>
            <person name="Conlan S."/>
            <person name="Thomas P.J."/>
            <person name="Mullikin J."/>
            <person name="Palmore T.N."/>
            <person name="Frank K.M."/>
            <person name="Segre J.A."/>
        </authorList>
    </citation>
    <scope>NUCLEOTIDE SEQUENCE [LARGE SCALE GENOMIC DNA]</scope>
    <source>
        <strain evidence="4">ABOJV</strain>
    </source>
</reference>
<evidence type="ECO:0000313" key="3">
    <source>
        <dbReference type="EMBL" id="RSY88873.1"/>
    </source>
</evidence>
<dbReference type="OrthoDB" id="148878at2"/>
<dbReference type="KEGG" id="skr:BRX40_10200"/>
<dbReference type="PANTHER" id="PTHR38008">
    <property type="entry name" value="HEMOLYSIN-RELATED"/>
    <property type="match status" value="1"/>
</dbReference>
<reference evidence="5 6" key="3">
    <citation type="submission" date="2018-07" db="EMBL/GenBank/DDBJ databases">
        <title>Genomic and Epidemiologic Investigation of an Indolent Hospital Outbreak.</title>
        <authorList>
            <person name="Johnson R.C."/>
            <person name="Deming C."/>
            <person name="Conlan S."/>
            <person name="Zellmer C.J."/>
            <person name="Michelin A.V."/>
            <person name="Lee-Lin S."/>
            <person name="Thomas P.J."/>
            <person name="Park M."/>
            <person name="Weingarten R.A."/>
            <person name="Less J."/>
            <person name="Dekker J.P."/>
            <person name="Frank K.M."/>
            <person name="Musser K.A."/>
            <person name="Mcquiston J.R."/>
            <person name="Henderson D.K."/>
            <person name="Lau A.F."/>
            <person name="Palmore T.N."/>
            <person name="Segre J.A."/>
        </authorList>
    </citation>
    <scope>NUCLEOTIDE SEQUENCE [LARGE SCALE GENOMIC DNA]</scope>
    <source>
        <strain evidence="3 6">SK-CDC1_0717</strain>
        <strain evidence="2 5">SK-NIH.Env10_0317</strain>
    </source>
</reference>
<dbReference type="STRING" id="93064.BRX40_10200"/>
<dbReference type="EMBL" id="QQWO01000011">
    <property type="protein sequence ID" value="RSV01791.1"/>
    <property type="molecule type" value="Genomic_DNA"/>
</dbReference>
<dbReference type="Proteomes" id="UP000287746">
    <property type="component" value="Unassembled WGS sequence"/>
</dbReference>
<name>A0A1L6J9Z7_9SPHN</name>
<dbReference type="Proteomes" id="UP000286681">
    <property type="component" value="Unassembled WGS sequence"/>
</dbReference>
<dbReference type="InterPro" id="IPR005590">
    <property type="entry name" value="DUF333"/>
</dbReference>
<dbReference type="AlphaFoldDB" id="A0A1L6J9Z7"/>
<reference evidence="1" key="1">
    <citation type="submission" date="2016-12" db="EMBL/GenBank/DDBJ databases">
        <title>Whole genome sequencing of Sphingomonas koreensis.</title>
        <authorList>
            <person name="Conlan S."/>
            <person name="Thomas P.J."/>
            <person name="Mullikin J."/>
            <person name="Palmore T.N."/>
            <person name="Frank K.M."/>
            <person name="Segre J.A."/>
        </authorList>
    </citation>
    <scope>NUCLEOTIDE SEQUENCE</scope>
    <source>
        <strain evidence="1">ABOJV</strain>
    </source>
</reference>
<evidence type="ECO:0000313" key="5">
    <source>
        <dbReference type="Proteomes" id="UP000286681"/>
    </source>
</evidence>
<dbReference type="EMBL" id="QQYZ01000003">
    <property type="protein sequence ID" value="RSY88873.1"/>
    <property type="molecule type" value="Genomic_DNA"/>
</dbReference>
<proteinExistence type="predicted"/>
<dbReference type="EMBL" id="CP018820">
    <property type="protein sequence ID" value="APR52745.1"/>
    <property type="molecule type" value="Genomic_DNA"/>
</dbReference>
<dbReference type="Pfam" id="PF03891">
    <property type="entry name" value="DUF333"/>
    <property type="match status" value="1"/>
</dbReference>
<evidence type="ECO:0000313" key="6">
    <source>
        <dbReference type="Proteomes" id="UP000287746"/>
    </source>
</evidence>
<dbReference type="RefSeq" id="WP_066577682.1">
    <property type="nucleotide sequence ID" value="NZ_PGEN01000001.1"/>
</dbReference>
<organism evidence="1 4">
    <name type="scientific">Sphingomonas koreensis</name>
    <dbReference type="NCBI Taxonomy" id="93064"/>
    <lineage>
        <taxon>Bacteria</taxon>
        <taxon>Pseudomonadati</taxon>
        <taxon>Pseudomonadota</taxon>
        <taxon>Alphaproteobacteria</taxon>
        <taxon>Sphingomonadales</taxon>
        <taxon>Sphingomonadaceae</taxon>
        <taxon>Sphingomonas</taxon>
    </lineage>
</organism>
<gene>
    <name evidence="1" type="ORF">BRX40_10200</name>
    <name evidence="2" type="ORF">CA257_13885</name>
    <name evidence="3" type="ORF">DAH66_03885</name>
</gene>
<sequence length="65" mass="6905">MACAPKPAADKPIGMANPASVHCVKAGGRVEIRKETAGEVGYCHLPDGRVIEEWQFLRASQGKNG</sequence>
<protein>
    <submittedName>
        <fullName evidence="2">DUF333 domain-containing protein</fullName>
    </submittedName>
</protein>
<accession>A0A1L6J9Z7</accession>
<evidence type="ECO:0000313" key="2">
    <source>
        <dbReference type="EMBL" id="RSV01791.1"/>
    </source>
</evidence>
<dbReference type="PANTHER" id="PTHR38008:SF2">
    <property type="entry name" value="HEMOLYSIN"/>
    <property type="match status" value="1"/>
</dbReference>
<evidence type="ECO:0000313" key="1">
    <source>
        <dbReference type="EMBL" id="APR52745.1"/>
    </source>
</evidence>
<dbReference type="Proteomes" id="UP000185161">
    <property type="component" value="Chromosome"/>
</dbReference>
<keyword evidence="4" id="KW-1185">Reference proteome</keyword>
<evidence type="ECO:0000313" key="4">
    <source>
        <dbReference type="Proteomes" id="UP000185161"/>
    </source>
</evidence>